<dbReference type="EMBL" id="CADCUR010000096">
    <property type="protein sequence ID" value="CAA9393931.1"/>
    <property type="molecule type" value="Genomic_DNA"/>
</dbReference>
<dbReference type="AlphaFoldDB" id="A0A6J4NNZ9"/>
<proteinExistence type="predicted"/>
<gene>
    <name evidence="1" type="ORF">AVDCRST_MAG74-1260</name>
</gene>
<protein>
    <submittedName>
        <fullName evidence="1">Uncharacterized protein</fullName>
    </submittedName>
</protein>
<accession>A0A6J4NNZ9</accession>
<sequence>MNERNLSNTNGGFMKRILRKTAAATLAFALAFLGIGFGSANEAQAQQRQTRRVNDRQVENIIRSVERRSDTFRRSFDTALDRSFFDGTYNEGIVNEYIKNFETATNDLRSRFDGRTSVAADVDNLLNRAAEIDRFMRTYLRQDRVQRDWRLLRGDLQRLATAYNVAVNWNGRGAVPVSSNQRAYRVNDSQVETLLRRVETKSDTFRTSLDRALDRSRLDNTNREDNITEFVKDFENATDELRRKFDGRTSIDADVSGVLVRAVRIDDFMRRNLRNNRPAQNNWTSLRTDLNLLANYYSLAFNLDNRRDMPAYSIIGGAALTNADASFTGTYRLNAFQSDNARTVAGQATGRLNRTARDRIFNNLVSRLTAPQMIAVQRQGMRVMLASTISLQVTLDADGLLHNEPYPNGRLSNVRASFVGDQLTIVSNGDRANDFTAIFTALDNGRRMMVTRRVYAEGLSQFVEVKSYYDRTAEAAQFNIVNTTRTLR</sequence>
<name>A0A6J4NNZ9_9BACT</name>
<organism evidence="1">
    <name type="scientific">uncultured Pyrinomonadaceae bacterium</name>
    <dbReference type="NCBI Taxonomy" id="2283094"/>
    <lineage>
        <taxon>Bacteria</taxon>
        <taxon>Pseudomonadati</taxon>
        <taxon>Acidobacteriota</taxon>
        <taxon>Blastocatellia</taxon>
        <taxon>Blastocatellales</taxon>
        <taxon>Pyrinomonadaceae</taxon>
        <taxon>environmental samples</taxon>
    </lineage>
</organism>
<reference evidence="1" key="1">
    <citation type="submission" date="2020-02" db="EMBL/GenBank/DDBJ databases">
        <authorList>
            <person name="Meier V. D."/>
        </authorList>
    </citation>
    <scope>NUCLEOTIDE SEQUENCE</scope>
    <source>
        <strain evidence="1">AVDCRST_MAG74</strain>
    </source>
</reference>
<evidence type="ECO:0000313" key="1">
    <source>
        <dbReference type="EMBL" id="CAA9393931.1"/>
    </source>
</evidence>